<reference evidence="2" key="1">
    <citation type="journal article" date="2023" name="Nat. Plants">
        <title>Single-cell RNA sequencing provides a high-resolution roadmap for understanding the multicellular compartmentation of specialized metabolism.</title>
        <authorList>
            <person name="Sun S."/>
            <person name="Shen X."/>
            <person name="Li Y."/>
            <person name="Li Y."/>
            <person name="Wang S."/>
            <person name="Li R."/>
            <person name="Zhang H."/>
            <person name="Shen G."/>
            <person name="Guo B."/>
            <person name="Wei J."/>
            <person name="Xu J."/>
            <person name="St-Pierre B."/>
            <person name="Chen S."/>
            <person name="Sun C."/>
        </authorList>
    </citation>
    <scope>NUCLEOTIDE SEQUENCE [LARGE SCALE GENOMIC DNA]</scope>
</reference>
<accession>A0ACC0A6U1</accession>
<protein>
    <submittedName>
        <fullName evidence="1">Uncharacterized protein</fullName>
    </submittedName>
</protein>
<keyword evidence="2" id="KW-1185">Reference proteome</keyword>
<evidence type="ECO:0000313" key="1">
    <source>
        <dbReference type="EMBL" id="KAI5656605.1"/>
    </source>
</evidence>
<sequence length="827" mass="92198">MEHQQKYDAKITGNGKQEDETLMGDYEDIEQGRLSAHYNNKERIIKQYHHMSSLSPHQMDSLSALCDTYLPSLHHDVVSAGDDSVIKFFQTSASMAETPHYLGGMMSKRLKHPKLWLATLALWMLSTRMGTFILCGRASLSRKFPYLQKFSKVSKAKREEIVLSWSRSWFFLCRLLFTAFKILTLLAFFTQVDENDENVSWKAIGYCGPDPDFKRNSSKRIKNNNQENTDYCKEELLGPLYKGIISLDQPRNFIFDKLQREGFSFSVPKKMKKKNSKSNIINPSLIIKCDVVVVGSGSGGGVIAGILANSGYKVLVLEKGNYFARNNLTLLEGKTMDQMYLGNGLLATDNMDVIMLAGSTVGGGSTINWSASIKTPNHVIKEWSEKFDLELFDSKLYNEAMDIVCQKMGVQCDVENEGFNNMVLRKGCEELGYPVTNIPRNSSADHYCGWCCLGCKDGKKKGTTETWLKDLVDSGNGAILPNCTGMKVLKNKSRKKGIRRDGASGVLFRFRSCSNNVNERGEEEEEEEDQEQFYIAESKVVVVACGAIGTPELLKTSGLKNPNIGKYLHIHPVAMGWGYFPDHSSISSSNHNQNQNIWPEPEKKSYQGGIMTAMSSVVANSQGSGYGALIQTPSLHPGMFSALMPWLSGEDFKKRMLKFSRTAHIFALTRDQGKGQVFSSHSISYKMDKIDEENTKKGLEKVLRILAAAGAEEIGTHHIEGKTLNVKKANLDEFEEFIKEESSRSLRNLSMPICSAHQMGSCRMGIDSKTSVVNPMGETWEMEGLYIADTSVFPTALGVNPMVTVQAIAYCTAQSVVDVLRRKKGSS</sequence>
<gene>
    <name evidence="1" type="ORF">M9H77_25398</name>
</gene>
<comment type="caution">
    <text evidence="1">The sequence shown here is derived from an EMBL/GenBank/DDBJ whole genome shotgun (WGS) entry which is preliminary data.</text>
</comment>
<name>A0ACC0A6U1_CATRO</name>
<organism evidence="1 2">
    <name type="scientific">Catharanthus roseus</name>
    <name type="common">Madagascar periwinkle</name>
    <name type="synonym">Vinca rosea</name>
    <dbReference type="NCBI Taxonomy" id="4058"/>
    <lineage>
        <taxon>Eukaryota</taxon>
        <taxon>Viridiplantae</taxon>
        <taxon>Streptophyta</taxon>
        <taxon>Embryophyta</taxon>
        <taxon>Tracheophyta</taxon>
        <taxon>Spermatophyta</taxon>
        <taxon>Magnoliopsida</taxon>
        <taxon>eudicotyledons</taxon>
        <taxon>Gunneridae</taxon>
        <taxon>Pentapetalae</taxon>
        <taxon>asterids</taxon>
        <taxon>lamiids</taxon>
        <taxon>Gentianales</taxon>
        <taxon>Apocynaceae</taxon>
        <taxon>Rauvolfioideae</taxon>
        <taxon>Vinceae</taxon>
        <taxon>Catharanthinae</taxon>
        <taxon>Catharanthus</taxon>
    </lineage>
</organism>
<proteinExistence type="predicted"/>
<dbReference type="EMBL" id="CM044706">
    <property type="protein sequence ID" value="KAI5656605.1"/>
    <property type="molecule type" value="Genomic_DNA"/>
</dbReference>
<dbReference type="Proteomes" id="UP001060085">
    <property type="component" value="Linkage Group LG06"/>
</dbReference>
<evidence type="ECO:0000313" key="2">
    <source>
        <dbReference type="Proteomes" id="UP001060085"/>
    </source>
</evidence>